<reference evidence="14" key="1">
    <citation type="submission" date="2020-06" db="EMBL/GenBank/DDBJ databases">
        <title>Legume-microbial interactions unlock mineral nutrients during tropical forest succession.</title>
        <authorList>
            <person name="Epihov D.Z."/>
        </authorList>
    </citation>
    <scope>NUCLEOTIDE SEQUENCE [LARGE SCALE GENOMIC DNA]</scope>
    <source>
        <strain evidence="14">Pan2503</strain>
    </source>
</reference>
<evidence type="ECO:0000313" key="14">
    <source>
        <dbReference type="EMBL" id="MBA0084349.1"/>
    </source>
</evidence>
<evidence type="ECO:0000256" key="2">
    <source>
        <dbReference type="ARBA" id="ARBA00008929"/>
    </source>
</evidence>
<feature type="transmembrane region" description="Helical" evidence="12">
    <location>
        <begin position="465"/>
        <end position="482"/>
    </location>
</feature>
<protein>
    <submittedName>
        <fullName evidence="14">4Fe-4S dicluster domain-containing protein</fullName>
    </submittedName>
</protein>
<evidence type="ECO:0000256" key="12">
    <source>
        <dbReference type="SAM" id="Phobius"/>
    </source>
</evidence>
<dbReference type="SUPFAM" id="SSF54862">
    <property type="entry name" value="4Fe-4S ferredoxins"/>
    <property type="match status" value="1"/>
</dbReference>
<dbReference type="Gene3D" id="3.30.70.20">
    <property type="match status" value="2"/>
</dbReference>
<feature type="transmembrane region" description="Helical" evidence="12">
    <location>
        <begin position="263"/>
        <end position="282"/>
    </location>
</feature>
<evidence type="ECO:0000256" key="10">
    <source>
        <dbReference type="ARBA" id="ARBA00023014"/>
    </source>
</evidence>
<feature type="transmembrane region" description="Helical" evidence="12">
    <location>
        <begin position="625"/>
        <end position="643"/>
    </location>
</feature>
<keyword evidence="15" id="KW-1185">Reference proteome</keyword>
<keyword evidence="6" id="KW-0479">Metal-binding</keyword>
<name>A0A7V8NN28_9BACT</name>
<evidence type="ECO:0000256" key="6">
    <source>
        <dbReference type="ARBA" id="ARBA00022723"/>
    </source>
</evidence>
<sequence length="735" mass="80241">MTEPTAATPVKTTLVDTTKCIGCRACQVACKQWNDREGEQTELQLGELGFQNPATLSAKTYTLIAFHELPNEKAPGGLDYVFTMHRCLHCLDPACASACPTTALTRRPDGPVTYDASKCIGCRYCIWACPWGVPTAEWDSLAPKIQKCTHCADRVDQPLPLARNGQELTADESQAFRADIVVPACVKACPADALRFGEREEMLEEARKRISNRPEKYINHIYGEKEAGGTSVLYLASVPFEKIGFPALGDKAYPAVSRAALHAVPPAVLAVGALLGGIYSFFKRRTAALTAASEGTDSEDTTHHVEFEPLNHKLLTPLNWLLLALIAFGGISLLARFALGLGGSTHLSNTYAWGLWIVFDLVWIAVAAGAFATAGLIYIFRRMDLYAMGRSAVLMGLLSYSFVTVTLVADLGLPWQFYQLGFQAPEASAMFEVSWCVGLYVTVLLMEFLPVPLGWRGLRKALDVWRKWSGAYVALALTLFVYLLSRNLMYAAASAVLFGFLAWAFRARGKKAEPIMLAIAAVTLSAMHQSSLGALFLLMPDELAPQWWSPVMPVSFFLSSIAAGTALVILVEMWIAKAWRRQLRMSELASMGQITFWSLLAYLVFRLGDMVVRGQFANAFSGSLGAWFVMEIVLGGILPLAILSRASLRTRPTVLFNGALLATLGVILNRVSVVYLAMNLKGPMPQTSPETYFPSIFEWGVSVGLIALSIFLFGVGARLLPLLPKEETPAGSFNA</sequence>
<feature type="transmembrane region" description="Helical" evidence="12">
    <location>
        <begin position="655"/>
        <end position="676"/>
    </location>
</feature>
<dbReference type="InterPro" id="IPR005614">
    <property type="entry name" value="NrfD-like"/>
</dbReference>
<keyword evidence="9" id="KW-0408">Iron</keyword>
<feature type="domain" description="4Fe-4S ferredoxin-type" evidence="13">
    <location>
        <begin position="78"/>
        <end position="109"/>
    </location>
</feature>
<keyword evidence="3" id="KW-1003">Cell membrane</keyword>
<evidence type="ECO:0000256" key="3">
    <source>
        <dbReference type="ARBA" id="ARBA00022475"/>
    </source>
</evidence>
<feature type="transmembrane region" description="Helical" evidence="12">
    <location>
        <begin position="696"/>
        <end position="715"/>
    </location>
</feature>
<dbReference type="PROSITE" id="PS51379">
    <property type="entry name" value="4FE4S_FER_2"/>
    <property type="match status" value="3"/>
</dbReference>
<keyword evidence="10" id="KW-0411">Iron-sulfur</keyword>
<keyword evidence="8 12" id="KW-1133">Transmembrane helix</keyword>
<feature type="transmembrane region" description="Helical" evidence="12">
    <location>
        <begin position="488"/>
        <end position="505"/>
    </location>
</feature>
<accession>A0A7V8NN28</accession>
<evidence type="ECO:0000256" key="11">
    <source>
        <dbReference type="ARBA" id="ARBA00023136"/>
    </source>
</evidence>
<dbReference type="Gene3D" id="1.20.1630.10">
    <property type="entry name" value="Formate dehydrogenase/DMSO reductase domain"/>
    <property type="match status" value="1"/>
</dbReference>
<feature type="transmembrane region" description="Helical" evidence="12">
    <location>
        <begin position="517"/>
        <end position="539"/>
    </location>
</feature>
<dbReference type="Pfam" id="PF13247">
    <property type="entry name" value="Fer4_11"/>
    <property type="match status" value="1"/>
</dbReference>
<dbReference type="Proteomes" id="UP000567293">
    <property type="component" value="Unassembled WGS sequence"/>
</dbReference>
<dbReference type="PANTHER" id="PTHR43545">
    <property type="entry name" value="FORMATE DEHYDROGENASE, NITRATE-INDUCIBLE, IRON-SULFUR SUBUNIT"/>
    <property type="match status" value="1"/>
</dbReference>
<dbReference type="AlphaFoldDB" id="A0A7V8NN28"/>
<dbReference type="GO" id="GO:0046872">
    <property type="term" value="F:metal ion binding"/>
    <property type="evidence" value="ECO:0007669"/>
    <property type="project" value="UniProtKB-KW"/>
</dbReference>
<evidence type="ECO:0000256" key="8">
    <source>
        <dbReference type="ARBA" id="ARBA00022989"/>
    </source>
</evidence>
<dbReference type="InterPro" id="IPR051555">
    <property type="entry name" value="FDH_Electron_Transfer_Unit"/>
</dbReference>
<feature type="transmembrane region" description="Helical" evidence="12">
    <location>
        <begin position="588"/>
        <end position="605"/>
    </location>
</feature>
<dbReference type="Pfam" id="PF03916">
    <property type="entry name" value="NrfD"/>
    <property type="match status" value="1"/>
</dbReference>
<comment type="subcellular location">
    <subcellularLocation>
        <location evidence="1">Cell membrane</location>
        <topology evidence="1">Multi-pass membrane protein</topology>
    </subcellularLocation>
</comment>
<dbReference type="GO" id="GO:0051539">
    <property type="term" value="F:4 iron, 4 sulfur cluster binding"/>
    <property type="evidence" value="ECO:0007669"/>
    <property type="project" value="UniProtKB-KW"/>
</dbReference>
<dbReference type="GO" id="GO:0005886">
    <property type="term" value="C:plasma membrane"/>
    <property type="evidence" value="ECO:0007669"/>
    <property type="project" value="UniProtKB-SubCell"/>
</dbReference>
<dbReference type="InterPro" id="IPR017896">
    <property type="entry name" value="4Fe4S_Fe-S-bd"/>
</dbReference>
<keyword evidence="11 12" id="KW-0472">Membrane</keyword>
<feature type="transmembrane region" description="Helical" evidence="12">
    <location>
        <begin position="429"/>
        <end position="453"/>
    </location>
</feature>
<dbReference type="PROSITE" id="PS00198">
    <property type="entry name" value="4FE4S_FER_1"/>
    <property type="match status" value="1"/>
</dbReference>
<evidence type="ECO:0000256" key="5">
    <source>
        <dbReference type="ARBA" id="ARBA00022692"/>
    </source>
</evidence>
<evidence type="ECO:0000256" key="1">
    <source>
        <dbReference type="ARBA" id="ARBA00004651"/>
    </source>
</evidence>
<comment type="similarity">
    <text evidence="2">Belongs to the NrfD family.</text>
</comment>
<comment type="caution">
    <text evidence="14">The sequence shown here is derived from an EMBL/GenBank/DDBJ whole genome shotgun (WGS) entry which is preliminary data.</text>
</comment>
<dbReference type="InterPro" id="IPR017900">
    <property type="entry name" value="4Fe4S_Fe_S_CS"/>
</dbReference>
<feature type="domain" description="4Fe-4S ferredoxin-type" evidence="13">
    <location>
        <begin position="110"/>
        <end position="139"/>
    </location>
</feature>
<feature type="transmembrane region" description="Helical" evidence="12">
    <location>
        <begin position="392"/>
        <end position="409"/>
    </location>
</feature>
<dbReference type="EMBL" id="JACDQQ010000489">
    <property type="protein sequence ID" value="MBA0084349.1"/>
    <property type="molecule type" value="Genomic_DNA"/>
</dbReference>
<keyword evidence="5 12" id="KW-0812">Transmembrane</keyword>
<evidence type="ECO:0000256" key="4">
    <source>
        <dbReference type="ARBA" id="ARBA00022485"/>
    </source>
</evidence>
<evidence type="ECO:0000313" key="15">
    <source>
        <dbReference type="Proteomes" id="UP000567293"/>
    </source>
</evidence>
<feature type="transmembrane region" description="Helical" evidence="12">
    <location>
        <begin position="551"/>
        <end position="576"/>
    </location>
</feature>
<proteinExistence type="inferred from homology"/>
<feature type="transmembrane region" description="Helical" evidence="12">
    <location>
        <begin position="320"/>
        <end position="339"/>
    </location>
</feature>
<feature type="domain" description="4Fe-4S ferredoxin-type" evidence="13">
    <location>
        <begin position="11"/>
        <end position="41"/>
    </location>
</feature>
<dbReference type="CDD" id="cd10561">
    <property type="entry name" value="HybA_like"/>
    <property type="match status" value="1"/>
</dbReference>
<keyword evidence="4" id="KW-0004">4Fe-4S</keyword>
<evidence type="ECO:0000256" key="9">
    <source>
        <dbReference type="ARBA" id="ARBA00023004"/>
    </source>
</evidence>
<organism evidence="14 15">
    <name type="scientific">Candidatus Acidiferrum panamense</name>
    <dbReference type="NCBI Taxonomy" id="2741543"/>
    <lineage>
        <taxon>Bacteria</taxon>
        <taxon>Pseudomonadati</taxon>
        <taxon>Acidobacteriota</taxon>
        <taxon>Terriglobia</taxon>
        <taxon>Candidatus Acidiferrales</taxon>
        <taxon>Candidatus Acidiferrum</taxon>
    </lineage>
</organism>
<evidence type="ECO:0000256" key="7">
    <source>
        <dbReference type="ARBA" id="ARBA00022737"/>
    </source>
</evidence>
<feature type="transmembrane region" description="Helical" evidence="12">
    <location>
        <begin position="351"/>
        <end position="380"/>
    </location>
</feature>
<keyword evidence="7" id="KW-0677">Repeat</keyword>
<gene>
    <name evidence="14" type="ORF">HRJ53_05070</name>
</gene>
<dbReference type="PANTHER" id="PTHR43545:SF4">
    <property type="entry name" value="IRON-SULFUR PROTEIN"/>
    <property type="match status" value="1"/>
</dbReference>
<evidence type="ECO:0000259" key="13">
    <source>
        <dbReference type="PROSITE" id="PS51379"/>
    </source>
</evidence>